<sequence>MASPRPTEGPPQAAPQSRKPVRPPGPPPVDCSIARCVALTFDDGPGAHTERLLGMLRARNARATFFVLGQNVGLYPQALRRAVVDGHEIANHSWSHPNLTGLPADRVRTEVGRTQRAILLASGRPSLLFRPPYGATDATVGRASGLPQIMWSVDTLDWMHRDRARVARVAIGQTRPGGIVLFHDIHKTTVDAIPEVLTGLSRRGYRFVTVSELFRGKPPLRPGVRYTERDPQTPTPAPTRTATARPVRHG</sequence>
<comment type="caution">
    <text evidence="5">The sequence shown here is derived from an EMBL/GenBank/DDBJ whole genome shotgun (WGS) entry which is preliminary data.</text>
</comment>
<dbReference type="Proteomes" id="UP000251891">
    <property type="component" value="Unassembled WGS sequence"/>
</dbReference>
<dbReference type="SUPFAM" id="SSF88713">
    <property type="entry name" value="Glycoside hydrolase/deacetylase"/>
    <property type="match status" value="1"/>
</dbReference>
<evidence type="ECO:0000259" key="4">
    <source>
        <dbReference type="PROSITE" id="PS51677"/>
    </source>
</evidence>
<protein>
    <submittedName>
        <fullName evidence="5">Hydrolase</fullName>
    </submittedName>
</protein>
<proteinExistence type="predicted"/>
<evidence type="ECO:0000256" key="1">
    <source>
        <dbReference type="ARBA" id="ARBA00022723"/>
    </source>
</evidence>
<dbReference type="PANTHER" id="PTHR10587:SF133">
    <property type="entry name" value="CHITIN DEACETYLASE 1-RELATED"/>
    <property type="match status" value="1"/>
</dbReference>
<evidence type="ECO:0000313" key="5">
    <source>
        <dbReference type="EMBL" id="RAY14526.1"/>
    </source>
</evidence>
<feature type="compositionally biased region" description="Low complexity" evidence="3">
    <location>
        <begin position="238"/>
        <end position="250"/>
    </location>
</feature>
<dbReference type="EMBL" id="QLYX01000006">
    <property type="protein sequence ID" value="RAY14526.1"/>
    <property type="molecule type" value="Genomic_DNA"/>
</dbReference>
<feature type="domain" description="NodB homology" evidence="4">
    <location>
        <begin position="35"/>
        <end position="208"/>
    </location>
</feature>
<dbReference type="PROSITE" id="PS51677">
    <property type="entry name" value="NODB"/>
    <property type="match status" value="1"/>
</dbReference>
<dbReference type="GO" id="GO:0016810">
    <property type="term" value="F:hydrolase activity, acting on carbon-nitrogen (but not peptide) bonds"/>
    <property type="evidence" value="ECO:0007669"/>
    <property type="project" value="InterPro"/>
</dbReference>
<dbReference type="InterPro" id="IPR002509">
    <property type="entry name" value="NODB_dom"/>
</dbReference>
<dbReference type="OrthoDB" id="3521160at2"/>
<dbReference type="PANTHER" id="PTHR10587">
    <property type="entry name" value="GLYCOSYL TRANSFERASE-RELATED"/>
    <property type="match status" value="1"/>
</dbReference>
<feature type="region of interest" description="Disordered" evidence="3">
    <location>
        <begin position="219"/>
        <end position="250"/>
    </location>
</feature>
<feature type="region of interest" description="Disordered" evidence="3">
    <location>
        <begin position="1"/>
        <end position="27"/>
    </location>
</feature>
<accession>A0A365H6B1</accession>
<keyword evidence="6" id="KW-1185">Reference proteome</keyword>
<gene>
    <name evidence="5" type="ORF">DPM19_16020</name>
</gene>
<keyword evidence="1" id="KW-0479">Metal-binding</keyword>
<dbReference type="GO" id="GO:0005975">
    <property type="term" value="P:carbohydrate metabolic process"/>
    <property type="evidence" value="ECO:0007669"/>
    <property type="project" value="InterPro"/>
</dbReference>
<evidence type="ECO:0000256" key="3">
    <source>
        <dbReference type="SAM" id="MobiDB-lite"/>
    </source>
</evidence>
<dbReference type="Pfam" id="PF01522">
    <property type="entry name" value="Polysacc_deac_1"/>
    <property type="match status" value="1"/>
</dbReference>
<keyword evidence="2 5" id="KW-0378">Hydrolase</keyword>
<dbReference type="InterPro" id="IPR050248">
    <property type="entry name" value="Polysacc_deacetylase_ArnD"/>
</dbReference>
<evidence type="ECO:0000313" key="6">
    <source>
        <dbReference type="Proteomes" id="UP000251891"/>
    </source>
</evidence>
<organism evidence="5 6">
    <name type="scientific">Actinomadura craniellae</name>
    <dbReference type="NCBI Taxonomy" id="2231787"/>
    <lineage>
        <taxon>Bacteria</taxon>
        <taxon>Bacillati</taxon>
        <taxon>Actinomycetota</taxon>
        <taxon>Actinomycetes</taxon>
        <taxon>Streptosporangiales</taxon>
        <taxon>Thermomonosporaceae</taxon>
        <taxon>Actinomadura</taxon>
    </lineage>
</organism>
<name>A0A365H6B1_9ACTN</name>
<dbReference type="InterPro" id="IPR011330">
    <property type="entry name" value="Glyco_hydro/deAcase_b/a-brl"/>
</dbReference>
<reference evidence="5 6" key="1">
    <citation type="submission" date="2018-06" db="EMBL/GenBank/DDBJ databases">
        <title>Actinomadura craniellae sp. nov. isolated from marine sponge Craniella sp.</title>
        <authorList>
            <person name="Li L."/>
            <person name="Xu Q.H."/>
            <person name="Lin H.W."/>
            <person name="Lu Y.H."/>
        </authorList>
    </citation>
    <scope>NUCLEOTIDE SEQUENCE [LARGE SCALE GENOMIC DNA]</scope>
    <source>
        <strain evidence="5 6">LHW63021</strain>
    </source>
</reference>
<dbReference type="AlphaFoldDB" id="A0A365H6B1"/>
<dbReference type="GO" id="GO:0046872">
    <property type="term" value="F:metal ion binding"/>
    <property type="evidence" value="ECO:0007669"/>
    <property type="project" value="UniProtKB-KW"/>
</dbReference>
<evidence type="ECO:0000256" key="2">
    <source>
        <dbReference type="ARBA" id="ARBA00022801"/>
    </source>
</evidence>
<dbReference type="Gene3D" id="3.20.20.370">
    <property type="entry name" value="Glycoside hydrolase/deacetylase"/>
    <property type="match status" value="1"/>
</dbReference>
<dbReference type="GO" id="GO:0016020">
    <property type="term" value="C:membrane"/>
    <property type="evidence" value="ECO:0007669"/>
    <property type="project" value="TreeGrafter"/>
</dbReference>